<keyword evidence="4" id="KW-0812">Transmembrane</keyword>
<dbReference type="Pfam" id="PF06990">
    <property type="entry name" value="Gal-3-0_sulfotr"/>
    <property type="match status" value="1"/>
</dbReference>
<dbReference type="Proteomes" id="UP000694844">
    <property type="component" value="Chromosome 8"/>
</dbReference>
<dbReference type="GeneID" id="111109100"/>
<organism evidence="10 11">
    <name type="scientific">Crassostrea virginica</name>
    <name type="common">Eastern oyster</name>
    <dbReference type="NCBI Taxonomy" id="6565"/>
    <lineage>
        <taxon>Eukaryota</taxon>
        <taxon>Metazoa</taxon>
        <taxon>Spiralia</taxon>
        <taxon>Lophotrochozoa</taxon>
        <taxon>Mollusca</taxon>
        <taxon>Bivalvia</taxon>
        <taxon>Autobranchia</taxon>
        <taxon>Pteriomorphia</taxon>
        <taxon>Ostreida</taxon>
        <taxon>Ostreoidea</taxon>
        <taxon>Ostreidae</taxon>
        <taxon>Crassostrea</taxon>
    </lineage>
</organism>
<keyword evidence="6" id="KW-1133">Transmembrane helix</keyword>
<protein>
    <submittedName>
        <fullName evidence="11">Galactose-3-O-sulfotransferase 2-like</fullName>
    </submittedName>
</protein>
<evidence type="ECO:0000256" key="1">
    <source>
        <dbReference type="ARBA" id="ARBA00004323"/>
    </source>
</evidence>
<dbReference type="RefSeq" id="XP_022300896.1">
    <property type="nucleotide sequence ID" value="XM_022445188.1"/>
</dbReference>
<comment type="similarity">
    <text evidence="2">Belongs to the galactose-3-O-sulfotransferase family.</text>
</comment>
<keyword evidence="8" id="KW-0472">Membrane</keyword>
<keyword evidence="7" id="KW-0333">Golgi apparatus</keyword>
<dbReference type="KEGG" id="cvn:111109100"/>
<evidence type="ECO:0000256" key="8">
    <source>
        <dbReference type="ARBA" id="ARBA00023136"/>
    </source>
</evidence>
<evidence type="ECO:0000256" key="3">
    <source>
        <dbReference type="ARBA" id="ARBA00022679"/>
    </source>
</evidence>
<dbReference type="GO" id="GO:0000139">
    <property type="term" value="C:Golgi membrane"/>
    <property type="evidence" value="ECO:0007669"/>
    <property type="project" value="UniProtKB-SubCell"/>
</dbReference>
<keyword evidence="3" id="KW-0808">Transferase</keyword>
<dbReference type="PANTHER" id="PTHR14647">
    <property type="entry name" value="GALACTOSE-3-O-SULFOTRANSFERASE"/>
    <property type="match status" value="1"/>
</dbReference>
<keyword evidence="9" id="KW-0325">Glycoprotein</keyword>
<dbReference type="GO" id="GO:0001733">
    <property type="term" value="F:galactosylceramide sulfotransferase activity"/>
    <property type="evidence" value="ECO:0007669"/>
    <property type="project" value="InterPro"/>
</dbReference>
<dbReference type="AlphaFoldDB" id="A0A8B8BD29"/>
<keyword evidence="10" id="KW-1185">Reference proteome</keyword>
<dbReference type="InterPro" id="IPR027417">
    <property type="entry name" value="P-loop_NTPase"/>
</dbReference>
<accession>A0A8B8BD29</accession>
<evidence type="ECO:0000256" key="4">
    <source>
        <dbReference type="ARBA" id="ARBA00022692"/>
    </source>
</evidence>
<evidence type="ECO:0000256" key="7">
    <source>
        <dbReference type="ARBA" id="ARBA00023034"/>
    </source>
</evidence>
<dbReference type="InterPro" id="IPR009729">
    <property type="entry name" value="Gal-3-0_sulfotransfrase"/>
</dbReference>
<reference evidence="11" key="1">
    <citation type="submission" date="2025-08" db="UniProtKB">
        <authorList>
            <consortium name="RefSeq"/>
        </authorList>
    </citation>
    <scope>IDENTIFICATION</scope>
    <source>
        <tissue evidence="11">Whole sample</tissue>
    </source>
</reference>
<dbReference type="PANTHER" id="PTHR14647:SF87">
    <property type="entry name" value="PUTATIVE-RELATED"/>
    <property type="match status" value="1"/>
</dbReference>
<comment type="subcellular location">
    <subcellularLocation>
        <location evidence="1">Golgi apparatus membrane</location>
        <topology evidence="1">Single-pass type II membrane protein</topology>
    </subcellularLocation>
</comment>
<evidence type="ECO:0000313" key="11">
    <source>
        <dbReference type="RefSeq" id="XP_022300896.1"/>
    </source>
</evidence>
<keyword evidence="5" id="KW-0735">Signal-anchor</keyword>
<evidence type="ECO:0000256" key="6">
    <source>
        <dbReference type="ARBA" id="ARBA00022989"/>
    </source>
</evidence>
<evidence type="ECO:0000256" key="2">
    <source>
        <dbReference type="ARBA" id="ARBA00008124"/>
    </source>
</evidence>
<evidence type="ECO:0000313" key="10">
    <source>
        <dbReference type="Proteomes" id="UP000694844"/>
    </source>
</evidence>
<dbReference type="OrthoDB" id="514299at2759"/>
<gene>
    <name evidence="11" type="primary">LOC111109100</name>
</gene>
<dbReference type="Gene3D" id="3.40.50.300">
    <property type="entry name" value="P-loop containing nucleotide triphosphate hydrolases"/>
    <property type="match status" value="1"/>
</dbReference>
<evidence type="ECO:0000256" key="9">
    <source>
        <dbReference type="ARBA" id="ARBA00023180"/>
    </source>
</evidence>
<evidence type="ECO:0000256" key="5">
    <source>
        <dbReference type="ARBA" id="ARBA00022968"/>
    </source>
</evidence>
<sequence>MNKSACDDKSGNYHSIVFLKTHKTGGSTMVTILQRYAENHKLKVALPNKTHGELRYNYFGDVGETLTRDHIYDPIGNTTFDVLCNHVIYNAMAFRSIFKRRTFYFTILRDPVNNVLSAMNYFGLADGYIQRLLLQSNTTSPLRNLPLYEPDNVYLSFTNNRQLFDLGFSPKKNPRNKNIVSQFIEEIENGLHFVMIMEHFDESLILIKRLLNWTFKDILYVPQNRRRKMLVPNVTKDDEEAINRWNSGDRMLYSHFYRKLLKQIRTGGHDLRNEVSSFRKILRSVWDFCDQDEQSEHLSTPRTPWDAGFVYTYEECSLLRLNELQYLERLYYNAI</sequence>
<name>A0A8B8BD29_CRAVI</name>
<proteinExistence type="inferred from homology"/>
<dbReference type="GO" id="GO:0009247">
    <property type="term" value="P:glycolipid biosynthetic process"/>
    <property type="evidence" value="ECO:0007669"/>
    <property type="project" value="InterPro"/>
</dbReference>